<organism evidence="1 2">
    <name type="scientific">Melastoma candidum</name>
    <dbReference type="NCBI Taxonomy" id="119954"/>
    <lineage>
        <taxon>Eukaryota</taxon>
        <taxon>Viridiplantae</taxon>
        <taxon>Streptophyta</taxon>
        <taxon>Embryophyta</taxon>
        <taxon>Tracheophyta</taxon>
        <taxon>Spermatophyta</taxon>
        <taxon>Magnoliopsida</taxon>
        <taxon>eudicotyledons</taxon>
        <taxon>Gunneridae</taxon>
        <taxon>Pentapetalae</taxon>
        <taxon>rosids</taxon>
        <taxon>malvids</taxon>
        <taxon>Myrtales</taxon>
        <taxon>Melastomataceae</taxon>
        <taxon>Melastomatoideae</taxon>
        <taxon>Melastomateae</taxon>
        <taxon>Melastoma</taxon>
    </lineage>
</organism>
<reference evidence="2" key="1">
    <citation type="journal article" date="2023" name="Front. Plant Sci.">
        <title>Chromosomal-level genome assembly of Melastoma candidum provides insights into trichome evolution.</title>
        <authorList>
            <person name="Zhong Y."/>
            <person name="Wu W."/>
            <person name="Sun C."/>
            <person name="Zou P."/>
            <person name="Liu Y."/>
            <person name="Dai S."/>
            <person name="Zhou R."/>
        </authorList>
    </citation>
    <scope>NUCLEOTIDE SEQUENCE [LARGE SCALE GENOMIC DNA]</scope>
</reference>
<evidence type="ECO:0000313" key="2">
    <source>
        <dbReference type="Proteomes" id="UP001057402"/>
    </source>
</evidence>
<proteinExistence type="predicted"/>
<sequence>MALLHPFRSSDAVLIMRRHTDEIEELGRTLVDRMRNNSEPYIALHLRYEKDMLAFTGCSHNLTAEETEELRIMRYEVKHWKEKDIDSAERRLQGGCPMTPREAAFLLKALDYPSMTMIYIVAGGIYGSNSMDAFRSEYPNFPKSNGRGLTSSTFTCSWTI</sequence>
<dbReference type="EMBL" id="CM042885">
    <property type="protein sequence ID" value="KAI4364358.1"/>
    <property type="molecule type" value="Genomic_DNA"/>
</dbReference>
<gene>
    <name evidence="1" type="ORF">MLD38_020462</name>
</gene>
<evidence type="ECO:0000313" key="1">
    <source>
        <dbReference type="EMBL" id="KAI4364358.1"/>
    </source>
</evidence>
<dbReference type="Proteomes" id="UP001057402">
    <property type="component" value="Chromosome 6"/>
</dbReference>
<accession>A0ACB9QL24</accession>
<name>A0ACB9QL24_9MYRT</name>
<keyword evidence="2" id="KW-1185">Reference proteome</keyword>
<comment type="caution">
    <text evidence="1">The sequence shown here is derived from an EMBL/GenBank/DDBJ whole genome shotgun (WGS) entry which is preliminary data.</text>
</comment>
<protein>
    <submittedName>
        <fullName evidence="1">Uncharacterized protein</fullName>
    </submittedName>
</protein>